<dbReference type="Gene3D" id="2.40.33.20">
    <property type="entry name" value="PK beta-barrel domain-like"/>
    <property type="match status" value="1"/>
</dbReference>
<organism evidence="2 3">
    <name type="scientific">Deinococcus malanensis</name>
    <dbReference type="NCBI Taxonomy" id="1706855"/>
    <lineage>
        <taxon>Bacteria</taxon>
        <taxon>Thermotogati</taxon>
        <taxon>Deinococcota</taxon>
        <taxon>Deinococci</taxon>
        <taxon>Deinococcales</taxon>
        <taxon>Deinococcaceae</taxon>
        <taxon>Deinococcus</taxon>
    </lineage>
</organism>
<feature type="domain" description="MOSC" evidence="1">
    <location>
        <begin position="16"/>
        <end position="168"/>
    </location>
</feature>
<dbReference type="InterPro" id="IPR052716">
    <property type="entry name" value="MOSC_domain"/>
</dbReference>
<dbReference type="InterPro" id="IPR005302">
    <property type="entry name" value="MoCF_Sase_C"/>
</dbReference>
<dbReference type="PANTHER" id="PTHR36930">
    <property type="entry name" value="METAL-SULFUR CLUSTER BIOSYNTHESIS PROTEINS YUAD-RELATED"/>
    <property type="match status" value="1"/>
</dbReference>
<dbReference type="PANTHER" id="PTHR36930:SF1">
    <property type="entry name" value="MOSC DOMAIN-CONTAINING PROTEIN"/>
    <property type="match status" value="1"/>
</dbReference>
<dbReference type="Proteomes" id="UP000647587">
    <property type="component" value="Unassembled WGS sequence"/>
</dbReference>
<dbReference type="Pfam" id="PF03473">
    <property type="entry name" value="MOSC"/>
    <property type="match status" value="1"/>
</dbReference>
<dbReference type="EMBL" id="BMPP01000002">
    <property type="protein sequence ID" value="GGK15482.1"/>
    <property type="molecule type" value="Genomic_DNA"/>
</dbReference>
<comment type="caution">
    <text evidence="2">The sequence shown here is derived from an EMBL/GenBank/DDBJ whole genome shotgun (WGS) entry which is preliminary data.</text>
</comment>
<keyword evidence="3" id="KW-1185">Reference proteome</keyword>
<sequence>MSSWVYTVSSAAGHHYSKCPQPMIRLRAGWGVEGDAHAGITVQHRSRVRQDPTQPNLRQVHLIQGELPDELRAPGFDLSPGDLGENILTRGVNLLALPRGSILQLGIQAVVELTGLRNPCAQIETFRPGLLRAVLRQDVHGALVRRAGVMGMVLVGGEVRPSDPVKVTRPAGPHVPLDRV</sequence>
<dbReference type="InterPro" id="IPR011037">
    <property type="entry name" value="Pyrv_Knase-like_insert_dom_sf"/>
</dbReference>
<name>A0ABQ2ELJ6_9DEIO</name>
<evidence type="ECO:0000259" key="1">
    <source>
        <dbReference type="PROSITE" id="PS51340"/>
    </source>
</evidence>
<proteinExistence type="predicted"/>
<protein>
    <submittedName>
        <fullName evidence="2">MOSC domain-containing protein</fullName>
    </submittedName>
</protein>
<evidence type="ECO:0000313" key="2">
    <source>
        <dbReference type="EMBL" id="GGK15482.1"/>
    </source>
</evidence>
<evidence type="ECO:0000313" key="3">
    <source>
        <dbReference type="Proteomes" id="UP000647587"/>
    </source>
</evidence>
<dbReference type="PROSITE" id="PS51340">
    <property type="entry name" value="MOSC"/>
    <property type="match status" value="1"/>
</dbReference>
<dbReference type="RefSeq" id="WP_189004464.1">
    <property type="nucleotide sequence ID" value="NZ_BMPP01000002.1"/>
</dbReference>
<accession>A0ABQ2ELJ6</accession>
<dbReference type="SUPFAM" id="SSF50800">
    <property type="entry name" value="PK beta-barrel domain-like"/>
    <property type="match status" value="1"/>
</dbReference>
<gene>
    <name evidence="2" type="ORF">GCM10008955_06150</name>
</gene>
<reference evidence="3" key="1">
    <citation type="journal article" date="2019" name="Int. J. Syst. Evol. Microbiol.">
        <title>The Global Catalogue of Microorganisms (GCM) 10K type strain sequencing project: providing services to taxonomists for standard genome sequencing and annotation.</title>
        <authorList>
            <consortium name="The Broad Institute Genomics Platform"/>
            <consortium name="The Broad Institute Genome Sequencing Center for Infectious Disease"/>
            <person name="Wu L."/>
            <person name="Ma J."/>
        </authorList>
    </citation>
    <scope>NUCLEOTIDE SEQUENCE [LARGE SCALE GENOMIC DNA]</scope>
    <source>
        <strain evidence="3">JCM 30331</strain>
    </source>
</reference>